<dbReference type="SUPFAM" id="SSF52540">
    <property type="entry name" value="P-loop containing nucleoside triphosphate hydrolases"/>
    <property type="match status" value="1"/>
</dbReference>
<dbReference type="SUPFAM" id="SSF48452">
    <property type="entry name" value="TPR-like"/>
    <property type="match status" value="1"/>
</dbReference>
<dbReference type="InterPro" id="IPR011990">
    <property type="entry name" value="TPR-like_helical_dom_sf"/>
</dbReference>
<dbReference type="OMA" id="TGWYRVL"/>
<dbReference type="AlphaFoldDB" id="E9D1G6"/>
<dbReference type="SUPFAM" id="SSF53474">
    <property type="entry name" value="alpha/beta-Hydrolases"/>
    <property type="match status" value="1"/>
</dbReference>
<dbReference type="Gene3D" id="3.40.50.300">
    <property type="entry name" value="P-loop containing nucleotide triphosphate hydrolases"/>
    <property type="match status" value="1"/>
</dbReference>
<accession>E9D1G6</accession>
<dbReference type="VEuPathDB" id="FungiDB:CPSG_04024"/>
<dbReference type="EMBL" id="GL636490">
    <property type="protein sequence ID" value="EFW19640.1"/>
    <property type="molecule type" value="Genomic_DNA"/>
</dbReference>
<dbReference type="PANTHER" id="PTHR35205">
    <property type="entry name" value="NB-ARC AND TPR DOMAIN PROTEIN"/>
    <property type="match status" value="1"/>
</dbReference>
<dbReference type="Gene3D" id="1.25.40.10">
    <property type="entry name" value="Tetratricopeptide repeat domain"/>
    <property type="match status" value="1"/>
</dbReference>
<evidence type="ECO:0000313" key="5">
    <source>
        <dbReference type="Proteomes" id="UP000002497"/>
    </source>
</evidence>
<dbReference type="Pfam" id="PF05057">
    <property type="entry name" value="DUF676"/>
    <property type="match status" value="1"/>
</dbReference>
<dbReference type="InterPro" id="IPR027417">
    <property type="entry name" value="P-loop_NTPase"/>
</dbReference>
<evidence type="ECO:0000259" key="3">
    <source>
        <dbReference type="Pfam" id="PF25000"/>
    </source>
</evidence>
<name>E9D1G6_COCPS</name>
<feature type="domain" description="DUF7779" evidence="3">
    <location>
        <begin position="542"/>
        <end position="652"/>
    </location>
</feature>
<gene>
    <name evidence="4" type="ORF">CPSG_04024</name>
</gene>
<sequence>MTRDNQYGITILHDPATHVAAGGRAVGSDGIVFDLVAIHGLNGDPIKTWTHGETGVMWLKDLLPEAIPNIRIMTFGFNACFNSFTARLDLHAISTKLLTELVDVRTTEDEKSRSLVFVCHSLGGIVAKKALLIGCSEEQERVQQSVHTILFHGTPQYGNGAVMGKLLANIAFTCSPMKAPRALIGMLRKEPEAILEITGDFIKRRKKVHLMSFYELELTSIGPFFRKMVPDAFPIVRQQFAISRVPHEITIPQFSDHRNLVRFRSPQDRCFLTVASRLKNIAEELRPRCTEQTPSGPESGDFAILFDIKAQPCPSFRGRDDVFRLLSAYFHGDHDHAQRRRTFALCGLGGSGIAFINASSSASLEADFGRLHDLLELGESDDKIGSVRRWLARPRNSHWLLIFDNADNLESVRIQRCFPAVNWGHIIITTRDQGAIGSITEEGHVLRPLMTEDAIQLLLDKSGIHHPTQSDTEDARVIAEFLGSLPLALVQAGTYIRSRHRSLREYCRLYMTSRNDLLRFTSHPGDAEMPVLTAWEINFKQVERESSKAFHLLLLFSFLEPWSIPEMLLQRGSSPQKRWGTNGEVEEIRAEEEGADVNLTRFIQDDFEFDTAVEKLLSFSLISCGRGSDGLRTFSIHPLVQYCAVQRLSPSETRRWRWQALLLVCHAFPRSRYIEPLNGPIGRTILPHLSRVLSEYDSMALEDGEPTSFRHELAACLLAASRFSNAKWKVEAITRTKKLLEGDDDPFLNAWLAYRESSVMRMSGMTEESKRVLHTFLRVKATPLAEKSELTQRFNAKRGDLIISLSENLVRQGKLAEAKAELIEWEQLSREISTLEKLTSRARNTTLGKILRLQGKFKEALEQLDSVLQSGLLDDHFMGTGWYRVLLSEVAGLHCELGQPVEAEKLLLQELASMREKGTQHIATGQRLQMSLAETFLQRNMYAEAETLLYDLRRAFLSPDNLDYNAKFNGFRVWVSLARVSHKQSHWEDALTRWKHALSALEGLKLEETFNAGLVQSSLAHLMMLTGHETEATHMLQRARSNMKSEPRLFWVPLFNSQWHDFIIESLQDLKVDCGGANVNHLSIIHITEMKGKGSTCDFNSDVPSCA</sequence>
<dbReference type="VEuPathDB" id="FungiDB:D8B26_007844"/>
<evidence type="ECO:0000256" key="1">
    <source>
        <dbReference type="ARBA" id="ARBA00007920"/>
    </source>
</evidence>
<comment type="similarity">
    <text evidence="1">Belongs to the putative lipase ROG1 family.</text>
</comment>
<dbReference type="InterPro" id="IPR029058">
    <property type="entry name" value="AB_hydrolase_fold"/>
</dbReference>
<feature type="domain" description="DUF676" evidence="2">
    <location>
        <begin position="36"/>
        <end position="149"/>
    </location>
</feature>
<evidence type="ECO:0000313" key="4">
    <source>
        <dbReference type="EMBL" id="EFW19640.1"/>
    </source>
</evidence>
<dbReference type="OrthoDB" id="4172653at2759"/>
<evidence type="ECO:0000259" key="2">
    <source>
        <dbReference type="Pfam" id="PF05057"/>
    </source>
</evidence>
<organism evidence="5">
    <name type="scientific">Coccidioides posadasii (strain RMSCC 757 / Silveira)</name>
    <name type="common">Valley fever fungus</name>
    <dbReference type="NCBI Taxonomy" id="443226"/>
    <lineage>
        <taxon>Eukaryota</taxon>
        <taxon>Fungi</taxon>
        <taxon>Dikarya</taxon>
        <taxon>Ascomycota</taxon>
        <taxon>Pezizomycotina</taxon>
        <taxon>Eurotiomycetes</taxon>
        <taxon>Eurotiomycetidae</taxon>
        <taxon>Onygenales</taxon>
        <taxon>Onygenaceae</taxon>
        <taxon>Coccidioides</taxon>
    </lineage>
</organism>
<dbReference type="InterPro" id="IPR007751">
    <property type="entry name" value="DUF676_lipase-like"/>
</dbReference>
<reference evidence="5" key="1">
    <citation type="journal article" date="2010" name="Genome Res.">
        <title>Population genomic sequencing of Coccidioides fungi reveals recent hybridization and transposon control.</title>
        <authorList>
            <person name="Neafsey D.E."/>
            <person name="Barker B.M."/>
            <person name="Sharpton T.J."/>
            <person name="Stajich J.E."/>
            <person name="Park D.J."/>
            <person name="Whiston E."/>
            <person name="Hung C.-Y."/>
            <person name="McMahan C."/>
            <person name="White J."/>
            <person name="Sykes S."/>
            <person name="Heiman D."/>
            <person name="Young S."/>
            <person name="Zeng Q."/>
            <person name="Abouelleil A."/>
            <person name="Aftuck L."/>
            <person name="Bessette D."/>
            <person name="Brown A."/>
            <person name="FitzGerald M."/>
            <person name="Lui A."/>
            <person name="Macdonald J.P."/>
            <person name="Priest M."/>
            <person name="Orbach M.J."/>
            <person name="Galgiani J.N."/>
            <person name="Kirkland T.N."/>
            <person name="Cole G.T."/>
            <person name="Birren B.W."/>
            <person name="Henn M.R."/>
            <person name="Taylor J.W."/>
            <person name="Rounsley S.D."/>
        </authorList>
    </citation>
    <scope>NUCLEOTIDE SEQUENCE [LARGE SCALE GENOMIC DNA]</scope>
    <source>
        <strain evidence="5">RMSCC 757 / Silveira</strain>
    </source>
</reference>
<dbReference type="HOGENOM" id="CLU_000288_125_13_1"/>
<protein>
    <submittedName>
        <fullName evidence="4">TPR repeat:NB-ARC</fullName>
    </submittedName>
</protein>
<dbReference type="eggNOG" id="KOG2029">
    <property type="taxonomic scope" value="Eukaryota"/>
</dbReference>
<dbReference type="Pfam" id="PF25000">
    <property type="entry name" value="DUF7779"/>
    <property type="match status" value="1"/>
</dbReference>
<dbReference type="Gene3D" id="3.40.50.1820">
    <property type="entry name" value="alpha/beta hydrolase"/>
    <property type="match status" value="1"/>
</dbReference>
<dbReference type="Proteomes" id="UP000002497">
    <property type="component" value="Unassembled WGS sequence"/>
</dbReference>
<reference evidence="5" key="2">
    <citation type="submission" date="2010-03" db="EMBL/GenBank/DDBJ databases">
        <title>The genome sequence of Coccidioides posadasii strain Silveira.</title>
        <authorList>
            <consortium name="The Broad Institute Genome Sequencing Center for Infectious Disease"/>
            <person name="Neafsey D."/>
            <person name="Orbach M."/>
            <person name="Henn M.R."/>
            <person name="Cole G.T."/>
            <person name="Galgiani J."/>
            <person name="Gardner M.J."/>
            <person name="Kirkland T.N."/>
            <person name="Taylor J.W."/>
            <person name="Young S.K."/>
            <person name="Zeng Q."/>
            <person name="Koehrsen M."/>
            <person name="Alvarado L."/>
            <person name="Berlin A."/>
            <person name="Borenstein D."/>
            <person name="Chapman S.B."/>
            <person name="Chen Z."/>
            <person name="Engels R."/>
            <person name="Freedman E."/>
            <person name="Gellesch M."/>
            <person name="Goldberg J."/>
            <person name="Griggs A."/>
            <person name="Gujja S."/>
            <person name="Heilman E."/>
            <person name="Heiman D."/>
            <person name="Howarth C."/>
            <person name="Jen D."/>
            <person name="Larson L."/>
            <person name="Mehta T."/>
            <person name="Neiman D."/>
            <person name="Park D."/>
            <person name="Pearson M."/>
            <person name="Richards J."/>
            <person name="Roberts A."/>
            <person name="Saif S."/>
            <person name="Shea T."/>
            <person name="Shenoy N."/>
            <person name="Sisk P."/>
            <person name="Stolte C."/>
            <person name="Sykes S."/>
            <person name="Walk T."/>
            <person name="White J."/>
            <person name="Yandava C."/>
            <person name="Haas B."/>
            <person name="Nusbaum C."/>
            <person name="Birren B."/>
        </authorList>
    </citation>
    <scope>NUCLEOTIDE SEQUENCE [LARGE SCALE GENOMIC DNA]</scope>
    <source>
        <strain evidence="5">RMSCC 757 / Silveira</strain>
    </source>
</reference>
<dbReference type="PANTHER" id="PTHR35205:SF1">
    <property type="entry name" value="ZU5 DOMAIN-CONTAINING PROTEIN"/>
    <property type="match status" value="1"/>
</dbReference>
<dbReference type="InterPro" id="IPR056681">
    <property type="entry name" value="DUF7779"/>
</dbReference>
<proteinExistence type="inferred from homology"/>
<keyword evidence="5" id="KW-1185">Reference proteome</keyword>